<evidence type="ECO:0000313" key="2">
    <source>
        <dbReference type="Proteomes" id="UP000318199"/>
    </source>
</evidence>
<organism evidence="1 2">
    <name type="scientific">Caenimonas sedimenti</name>
    <dbReference type="NCBI Taxonomy" id="2596921"/>
    <lineage>
        <taxon>Bacteria</taxon>
        <taxon>Pseudomonadati</taxon>
        <taxon>Pseudomonadota</taxon>
        <taxon>Betaproteobacteria</taxon>
        <taxon>Burkholderiales</taxon>
        <taxon>Comamonadaceae</taxon>
        <taxon>Caenimonas</taxon>
    </lineage>
</organism>
<sequence>MTRPRPLDMPLRAHTADLLVRVGAALARRLGAAGSAAGELYAMDDRGLQDLGIGRSEIGHVLDSGRVR</sequence>
<accession>A0A562ZEG6</accession>
<protein>
    <recommendedName>
        <fullName evidence="3">DUF1127 domain-containing protein</fullName>
    </recommendedName>
</protein>
<keyword evidence="2" id="KW-1185">Reference proteome</keyword>
<reference evidence="1 2" key="1">
    <citation type="submission" date="2019-07" db="EMBL/GenBank/DDBJ databases">
        <title>Caenimonas sedimenti sp. nov., isolated from activated sludge.</title>
        <authorList>
            <person name="Xu J."/>
        </authorList>
    </citation>
    <scope>NUCLEOTIDE SEQUENCE [LARGE SCALE GENOMIC DNA]</scope>
    <source>
        <strain evidence="1 2">HX-9-20</strain>
    </source>
</reference>
<dbReference type="RefSeq" id="WP_186511252.1">
    <property type="nucleotide sequence ID" value="NZ_VOBQ01000030.1"/>
</dbReference>
<gene>
    <name evidence="1" type="ORF">FN976_27800</name>
</gene>
<evidence type="ECO:0008006" key="3">
    <source>
        <dbReference type="Google" id="ProtNLM"/>
    </source>
</evidence>
<comment type="caution">
    <text evidence="1">The sequence shown here is derived from an EMBL/GenBank/DDBJ whole genome shotgun (WGS) entry which is preliminary data.</text>
</comment>
<dbReference type="EMBL" id="VOBQ01000030">
    <property type="protein sequence ID" value="TWO64910.1"/>
    <property type="molecule type" value="Genomic_DNA"/>
</dbReference>
<dbReference type="AlphaFoldDB" id="A0A562ZEG6"/>
<proteinExistence type="predicted"/>
<dbReference type="Proteomes" id="UP000318199">
    <property type="component" value="Unassembled WGS sequence"/>
</dbReference>
<name>A0A562ZEG6_9BURK</name>
<evidence type="ECO:0000313" key="1">
    <source>
        <dbReference type="EMBL" id="TWO64910.1"/>
    </source>
</evidence>